<keyword evidence="1" id="KW-0472">Membrane</keyword>
<keyword evidence="1" id="KW-0812">Transmembrane</keyword>
<proteinExistence type="predicted"/>
<feature type="transmembrane region" description="Helical" evidence="1">
    <location>
        <begin position="6"/>
        <end position="21"/>
    </location>
</feature>
<comment type="caution">
    <text evidence="2">The sequence shown here is derived from an EMBL/GenBank/DDBJ whole genome shotgun (WGS) entry which is preliminary data.</text>
</comment>
<feature type="transmembrane region" description="Helical" evidence="1">
    <location>
        <begin position="120"/>
        <end position="141"/>
    </location>
</feature>
<name>A0A0J8H210_9ALTE</name>
<feature type="transmembrane region" description="Helical" evidence="1">
    <location>
        <begin position="41"/>
        <end position="60"/>
    </location>
</feature>
<evidence type="ECO:0000313" key="3">
    <source>
        <dbReference type="Proteomes" id="UP000037600"/>
    </source>
</evidence>
<dbReference type="Proteomes" id="UP000037600">
    <property type="component" value="Unassembled WGS sequence"/>
</dbReference>
<evidence type="ECO:0000313" key="2">
    <source>
        <dbReference type="EMBL" id="KMT67058.1"/>
    </source>
</evidence>
<sequence length="142" mass="16931">MKYFYLPLIIVYLPLMGMYIYQRGNRKYADFRWGVKNRIGVWFAILLALIILTAKLFFPFFVNSINIDWNDYRGRSGGEIYLFIQWLIALTLLIFPHIIKRDNWSNNPTPSQFHDRFNAHLYWYAGLIFSILPISNTLTLLN</sequence>
<gene>
    <name evidence="2" type="ORF">XM47_00225</name>
</gene>
<feature type="transmembrane region" description="Helical" evidence="1">
    <location>
        <begin position="80"/>
        <end position="99"/>
    </location>
</feature>
<keyword evidence="1" id="KW-1133">Transmembrane helix</keyword>
<keyword evidence="3" id="KW-1185">Reference proteome</keyword>
<dbReference type="EMBL" id="LAZL01000001">
    <property type="protein sequence ID" value="KMT67058.1"/>
    <property type="molecule type" value="Genomic_DNA"/>
</dbReference>
<dbReference type="RefSeq" id="WP_048687989.1">
    <property type="nucleotide sequence ID" value="NZ_KQ130482.1"/>
</dbReference>
<dbReference type="AlphaFoldDB" id="A0A0J8H210"/>
<evidence type="ECO:0000256" key="1">
    <source>
        <dbReference type="SAM" id="Phobius"/>
    </source>
</evidence>
<reference evidence="2 3" key="1">
    <citation type="submission" date="2015-04" db="EMBL/GenBank/DDBJ databases">
        <title>Draft Genome Sequence of the Novel Agar-Digesting Marine Bacterium Q1.</title>
        <authorList>
            <person name="Li Y."/>
            <person name="Li D."/>
            <person name="Chen G."/>
            <person name="Du Z."/>
        </authorList>
    </citation>
    <scope>NUCLEOTIDE SEQUENCE [LARGE SCALE GENOMIC DNA]</scope>
    <source>
        <strain evidence="2 3">Q1</strain>
    </source>
</reference>
<protein>
    <submittedName>
        <fullName evidence="2">Uncharacterized protein</fullName>
    </submittedName>
</protein>
<organism evidence="2 3">
    <name type="scientific">Catenovulum maritimum</name>
    <dbReference type="NCBI Taxonomy" id="1513271"/>
    <lineage>
        <taxon>Bacteria</taxon>
        <taxon>Pseudomonadati</taxon>
        <taxon>Pseudomonadota</taxon>
        <taxon>Gammaproteobacteria</taxon>
        <taxon>Alteromonadales</taxon>
        <taxon>Alteromonadaceae</taxon>
        <taxon>Catenovulum</taxon>
    </lineage>
</organism>
<accession>A0A0J8H210</accession>